<dbReference type="GO" id="GO:0016020">
    <property type="term" value="C:membrane"/>
    <property type="evidence" value="ECO:0007669"/>
    <property type="project" value="InterPro"/>
</dbReference>
<dbReference type="AlphaFoldDB" id="A0A1I1NR01"/>
<feature type="transmembrane region" description="Helical" evidence="1">
    <location>
        <begin position="92"/>
        <end position="112"/>
    </location>
</feature>
<dbReference type="Pfam" id="PF00892">
    <property type="entry name" value="EamA"/>
    <property type="match status" value="2"/>
</dbReference>
<dbReference type="Gene3D" id="1.10.3730.20">
    <property type="match status" value="1"/>
</dbReference>
<feature type="domain" description="EamA" evidence="2">
    <location>
        <begin position="6"/>
        <end position="136"/>
    </location>
</feature>
<dbReference type="PANTHER" id="PTHR22911:SF103">
    <property type="entry name" value="BLR2811 PROTEIN"/>
    <property type="match status" value="1"/>
</dbReference>
<evidence type="ECO:0000313" key="3">
    <source>
        <dbReference type="EMBL" id="SFC97948.1"/>
    </source>
</evidence>
<dbReference type="PANTHER" id="PTHR22911">
    <property type="entry name" value="ACYL-MALONYL CONDENSING ENZYME-RELATED"/>
    <property type="match status" value="1"/>
</dbReference>
<proteinExistence type="predicted"/>
<sequence>MQVKHAITLIIIAEAIVAFGTLIVKQLGVNIPVYQLILYRQLFASLLVLPLILREIDGFKLSPFIKIHLFRGLLIGLGNASFLIAIMHLSLITVTAAMYISPILLVILSHLFLNEKPDLKRYISVVIGFIGILLITKPMQSNLYILLAFFGALVAALNSICLKKLSNKEHPMVTLFWSNLVALFMLVPAVIWEGAQIKTEIISVGFCLALLYIAMTYLFISALRFVDASKLAPAEYTGLVFSALLGYWFFNDEIDSYSLLGICVIFLSLMPISQIKLLKRKAKV</sequence>
<dbReference type="RefSeq" id="WP_091986044.1">
    <property type="nucleotide sequence ID" value="NZ_FOLO01000026.1"/>
</dbReference>
<keyword evidence="1" id="KW-1133">Transmembrane helix</keyword>
<evidence type="ECO:0000313" key="4">
    <source>
        <dbReference type="Proteomes" id="UP000198862"/>
    </source>
</evidence>
<keyword evidence="1" id="KW-0472">Membrane</keyword>
<feature type="transmembrane region" description="Helical" evidence="1">
    <location>
        <begin position="7"/>
        <end position="27"/>
    </location>
</feature>
<feature type="transmembrane region" description="Helical" evidence="1">
    <location>
        <begin position="232"/>
        <end position="250"/>
    </location>
</feature>
<evidence type="ECO:0000259" key="2">
    <source>
        <dbReference type="Pfam" id="PF00892"/>
    </source>
</evidence>
<name>A0A1I1NR01_9GAMM</name>
<feature type="transmembrane region" description="Helical" evidence="1">
    <location>
        <begin position="119"/>
        <end position="136"/>
    </location>
</feature>
<dbReference type="Proteomes" id="UP000198862">
    <property type="component" value="Unassembled WGS sequence"/>
</dbReference>
<feature type="transmembrane region" description="Helical" evidence="1">
    <location>
        <begin position="201"/>
        <end position="220"/>
    </location>
</feature>
<dbReference type="InterPro" id="IPR000620">
    <property type="entry name" value="EamA_dom"/>
</dbReference>
<protein>
    <submittedName>
        <fullName evidence="3">EamA domain-containing membrane protein RarD</fullName>
    </submittedName>
</protein>
<reference evidence="3 4" key="1">
    <citation type="submission" date="2016-10" db="EMBL/GenBank/DDBJ databases">
        <authorList>
            <person name="de Groot N.N."/>
        </authorList>
    </citation>
    <scope>NUCLEOTIDE SEQUENCE [LARGE SCALE GENOMIC DNA]</scope>
    <source>
        <strain evidence="3 4">DSM 6059</strain>
    </source>
</reference>
<feature type="transmembrane region" description="Helical" evidence="1">
    <location>
        <begin position="33"/>
        <end position="53"/>
    </location>
</feature>
<feature type="transmembrane region" description="Helical" evidence="1">
    <location>
        <begin position="174"/>
        <end position="195"/>
    </location>
</feature>
<dbReference type="STRING" id="1123010.SAMN02745724_03097"/>
<feature type="transmembrane region" description="Helical" evidence="1">
    <location>
        <begin position="256"/>
        <end position="278"/>
    </location>
</feature>
<feature type="transmembrane region" description="Helical" evidence="1">
    <location>
        <begin position="142"/>
        <end position="162"/>
    </location>
</feature>
<feature type="domain" description="EamA" evidence="2">
    <location>
        <begin position="144"/>
        <end position="271"/>
    </location>
</feature>
<gene>
    <name evidence="3" type="ORF">SAMN02745724_03097</name>
</gene>
<dbReference type="SUPFAM" id="SSF103481">
    <property type="entry name" value="Multidrug resistance efflux transporter EmrE"/>
    <property type="match status" value="2"/>
</dbReference>
<keyword evidence="4" id="KW-1185">Reference proteome</keyword>
<accession>A0A1I1NR01</accession>
<evidence type="ECO:0000256" key="1">
    <source>
        <dbReference type="SAM" id="Phobius"/>
    </source>
</evidence>
<dbReference type="InterPro" id="IPR037185">
    <property type="entry name" value="EmrE-like"/>
</dbReference>
<feature type="transmembrane region" description="Helical" evidence="1">
    <location>
        <begin position="65"/>
        <end position="86"/>
    </location>
</feature>
<dbReference type="EMBL" id="FOLO01000026">
    <property type="protein sequence ID" value="SFC97948.1"/>
    <property type="molecule type" value="Genomic_DNA"/>
</dbReference>
<dbReference type="OrthoDB" id="148351at2"/>
<keyword evidence="1" id="KW-0812">Transmembrane</keyword>
<organism evidence="3 4">
    <name type="scientific">Pseudoalteromonas denitrificans DSM 6059</name>
    <dbReference type="NCBI Taxonomy" id="1123010"/>
    <lineage>
        <taxon>Bacteria</taxon>
        <taxon>Pseudomonadati</taxon>
        <taxon>Pseudomonadota</taxon>
        <taxon>Gammaproteobacteria</taxon>
        <taxon>Alteromonadales</taxon>
        <taxon>Pseudoalteromonadaceae</taxon>
        <taxon>Pseudoalteromonas</taxon>
    </lineage>
</organism>